<proteinExistence type="predicted"/>
<comment type="caution">
    <text evidence="2">The sequence shown here is derived from an EMBL/GenBank/DDBJ whole genome shotgun (WGS) entry which is preliminary data.</text>
</comment>
<name>X1NPL4_9ZZZZ</name>
<gene>
    <name evidence="2" type="ORF">S06H3_39627</name>
</gene>
<feature type="region of interest" description="Disordered" evidence="1">
    <location>
        <begin position="116"/>
        <end position="138"/>
    </location>
</feature>
<dbReference type="AlphaFoldDB" id="X1NPL4"/>
<sequence>MVAGDRAYLRIDGSSLMVENAGGEYLGQVDPKHEQRLIKLMEGGNKYTAAIISSAEGMVTVIIREVYQDPSQAGRLSFPAKEFKSPRPYISDRIIRRELEEYEEAVEEEPGYTIVGGEEIELLPEDSPDKNNKPNDED</sequence>
<evidence type="ECO:0000313" key="2">
    <source>
        <dbReference type="EMBL" id="GAI45533.1"/>
    </source>
</evidence>
<feature type="compositionally biased region" description="Basic and acidic residues" evidence="1">
    <location>
        <begin position="127"/>
        <end position="138"/>
    </location>
</feature>
<organism evidence="2">
    <name type="scientific">marine sediment metagenome</name>
    <dbReference type="NCBI Taxonomy" id="412755"/>
    <lineage>
        <taxon>unclassified sequences</taxon>
        <taxon>metagenomes</taxon>
        <taxon>ecological metagenomes</taxon>
    </lineage>
</organism>
<protein>
    <submittedName>
        <fullName evidence="2">Uncharacterized protein</fullName>
    </submittedName>
</protein>
<reference evidence="2" key="1">
    <citation type="journal article" date="2014" name="Front. Microbiol.">
        <title>High frequency of phylogenetically diverse reductive dehalogenase-homologous genes in deep subseafloor sedimentary metagenomes.</title>
        <authorList>
            <person name="Kawai M."/>
            <person name="Futagami T."/>
            <person name="Toyoda A."/>
            <person name="Takaki Y."/>
            <person name="Nishi S."/>
            <person name="Hori S."/>
            <person name="Arai W."/>
            <person name="Tsubouchi T."/>
            <person name="Morono Y."/>
            <person name="Uchiyama I."/>
            <person name="Ito T."/>
            <person name="Fujiyama A."/>
            <person name="Inagaki F."/>
            <person name="Takami H."/>
        </authorList>
    </citation>
    <scope>NUCLEOTIDE SEQUENCE</scope>
    <source>
        <strain evidence="2">Expedition CK06-06</strain>
    </source>
</reference>
<accession>X1NPL4</accession>
<evidence type="ECO:0000256" key="1">
    <source>
        <dbReference type="SAM" id="MobiDB-lite"/>
    </source>
</evidence>
<dbReference type="EMBL" id="BARV01024263">
    <property type="protein sequence ID" value="GAI45533.1"/>
    <property type="molecule type" value="Genomic_DNA"/>
</dbReference>